<keyword evidence="2" id="KW-1185">Reference proteome</keyword>
<accession>A0A1C6RHX2</accession>
<reference evidence="1 2" key="1">
    <citation type="submission" date="2016-06" db="EMBL/GenBank/DDBJ databases">
        <authorList>
            <person name="Kjaerup R.B."/>
            <person name="Dalgaard T.S."/>
            <person name="Juul-Madsen H.R."/>
        </authorList>
    </citation>
    <scope>NUCLEOTIDE SEQUENCE [LARGE SCALE GENOMIC DNA]</scope>
    <source>
        <strain evidence="1 2">DSM 43818</strain>
    </source>
</reference>
<sequence>MATCANPDCPEAQWLDTSRWSTWVQVQQTTLAPADQHGSHVVQTNFAAVTCSKRCAIAVLGRDLEVEDARRERFNPFAPPQPERSE</sequence>
<dbReference type="EMBL" id="FMHT01000003">
    <property type="protein sequence ID" value="SCL16728.1"/>
    <property type="molecule type" value="Genomic_DNA"/>
</dbReference>
<evidence type="ECO:0000313" key="1">
    <source>
        <dbReference type="EMBL" id="SCL16728.1"/>
    </source>
</evidence>
<protein>
    <submittedName>
        <fullName evidence="1">Uncharacterized protein</fullName>
    </submittedName>
</protein>
<dbReference type="Proteomes" id="UP000199699">
    <property type="component" value="Unassembled WGS sequence"/>
</dbReference>
<name>A0A1C6RHX2_9ACTN</name>
<gene>
    <name evidence="1" type="ORF">GA0070616_1099</name>
</gene>
<proteinExistence type="predicted"/>
<dbReference type="AlphaFoldDB" id="A0A1C6RHX2"/>
<organism evidence="1 2">
    <name type="scientific">Micromonospora nigra</name>
    <dbReference type="NCBI Taxonomy" id="145857"/>
    <lineage>
        <taxon>Bacteria</taxon>
        <taxon>Bacillati</taxon>
        <taxon>Actinomycetota</taxon>
        <taxon>Actinomycetes</taxon>
        <taxon>Micromonosporales</taxon>
        <taxon>Micromonosporaceae</taxon>
        <taxon>Micromonospora</taxon>
    </lineage>
</organism>
<evidence type="ECO:0000313" key="2">
    <source>
        <dbReference type="Proteomes" id="UP000199699"/>
    </source>
</evidence>